<dbReference type="Proteomes" id="UP000005713">
    <property type="component" value="Unassembled WGS sequence"/>
</dbReference>
<protein>
    <recommendedName>
        <fullName evidence="9">Cytochrome c oxidase assembly protein</fullName>
    </recommendedName>
</protein>
<feature type="transmembrane region" description="Helical" evidence="6">
    <location>
        <begin position="87"/>
        <end position="105"/>
    </location>
</feature>
<feature type="transmembrane region" description="Helical" evidence="6">
    <location>
        <begin position="158"/>
        <end position="178"/>
    </location>
</feature>
<reference evidence="7 8" key="1">
    <citation type="submission" date="2006-06" db="EMBL/GenBank/DDBJ databases">
        <authorList>
            <person name="Moran M.A."/>
            <person name="Ferriera S."/>
            <person name="Johnson J."/>
            <person name="Kravitz S."/>
            <person name="Beeson K."/>
            <person name="Sutton G."/>
            <person name="Rogers Y.-H."/>
            <person name="Friedman R."/>
            <person name="Frazier M."/>
            <person name="Venter J.C."/>
        </authorList>
    </citation>
    <scope>NUCLEOTIDE SEQUENCE [LARGE SCALE GENOMIC DNA]</scope>
    <source>
        <strain evidence="7 8">E-37</strain>
    </source>
</reference>
<dbReference type="OrthoDB" id="259025at2"/>
<accession>A3K8R2</accession>
<evidence type="ECO:0000256" key="1">
    <source>
        <dbReference type="ARBA" id="ARBA00004651"/>
    </source>
</evidence>
<dbReference type="AlphaFoldDB" id="A3K8R2"/>
<evidence type="ECO:0000256" key="3">
    <source>
        <dbReference type="ARBA" id="ARBA00022692"/>
    </source>
</evidence>
<feature type="transmembrane region" description="Helical" evidence="6">
    <location>
        <begin position="33"/>
        <end position="51"/>
    </location>
</feature>
<evidence type="ECO:0000313" key="8">
    <source>
        <dbReference type="Proteomes" id="UP000005713"/>
    </source>
</evidence>
<feature type="transmembrane region" description="Helical" evidence="6">
    <location>
        <begin position="117"/>
        <end position="138"/>
    </location>
</feature>
<dbReference type="GO" id="GO:0005886">
    <property type="term" value="C:plasma membrane"/>
    <property type="evidence" value="ECO:0007669"/>
    <property type="project" value="UniProtKB-SubCell"/>
</dbReference>
<gene>
    <name evidence="7" type="ORF">SSE37_14894</name>
</gene>
<organism evidence="7 8">
    <name type="scientific">Sagittula stellata (strain ATCC 700073 / DSM 11524 / E-37)</name>
    <dbReference type="NCBI Taxonomy" id="388399"/>
    <lineage>
        <taxon>Bacteria</taxon>
        <taxon>Pseudomonadati</taxon>
        <taxon>Pseudomonadota</taxon>
        <taxon>Alphaproteobacteria</taxon>
        <taxon>Rhodobacterales</taxon>
        <taxon>Roseobacteraceae</taxon>
        <taxon>Sagittula</taxon>
    </lineage>
</organism>
<dbReference type="Pfam" id="PF09678">
    <property type="entry name" value="Caa3_CtaG"/>
    <property type="match status" value="1"/>
</dbReference>
<dbReference type="InterPro" id="IPR019108">
    <property type="entry name" value="Caa3_assmbl_CtaG-rel"/>
</dbReference>
<comment type="subcellular location">
    <subcellularLocation>
        <location evidence="1">Cell membrane</location>
        <topology evidence="1">Multi-pass membrane protein</topology>
    </subcellularLocation>
</comment>
<feature type="transmembrane region" description="Helical" evidence="6">
    <location>
        <begin position="58"/>
        <end position="75"/>
    </location>
</feature>
<dbReference type="TCDB" id="9.B.62.3.8">
    <property type="family name" value="the copper resistance (copd) family"/>
</dbReference>
<keyword evidence="4 6" id="KW-1133">Transmembrane helix</keyword>
<evidence type="ECO:0008006" key="9">
    <source>
        <dbReference type="Google" id="ProtNLM"/>
    </source>
</evidence>
<sequence length="191" mass="19938">MLMRRAIALVLLTVLWLALPAFATGSMIVHMVLHLGVVAVVPLLWAPRLPAAFPSGPIALALGSVVDMAVVWTWHLPGMHLWARLDTMGLILEQASFLGAGLLLWGAVRQAGPFGGVLVLLATTMHMTLLGALIGLAPRDLYGDICAGHFGLTALQEQQVAGVLMAGLGGALYLAAALGRLGRALDEGEPA</sequence>
<dbReference type="RefSeq" id="WP_005862520.1">
    <property type="nucleotide sequence ID" value="NZ_AAYA01000015.1"/>
</dbReference>
<dbReference type="EMBL" id="AAYA01000015">
    <property type="protein sequence ID" value="EBA06500.1"/>
    <property type="molecule type" value="Genomic_DNA"/>
</dbReference>
<proteinExistence type="predicted"/>
<evidence type="ECO:0000256" key="6">
    <source>
        <dbReference type="SAM" id="Phobius"/>
    </source>
</evidence>
<evidence type="ECO:0000313" key="7">
    <source>
        <dbReference type="EMBL" id="EBA06500.1"/>
    </source>
</evidence>
<keyword evidence="3 6" id="KW-0812">Transmembrane</keyword>
<evidence type="ECO:0000256" key="2">
    <source>
        <dbReference type="ARBA" id="ARBA00022475"/>
    </source>
</evidence>
<evidence type="ECO:0000256" key="5">
    <source>
        <dbReference type="ARBA" id="ARBA00023136"/>
    </source>
</evidence>
<dbReference type="eggNOG" id="COG3336">
    <property type="taxonomic scope" value="Bacteria"/>
</dbReference>
<keyword evidence="5 6" id="KW-0472">Membrane</keyword>
<keyword evidence="8" id="KW-1185">Reference proteome</keyword>
<name>A3K8R2_SAGS3</name>
<evidence type="ECO:0000256" key="4">
    <source>
        <dbReference type="ARBA" id="ARBA00022989"/>
    </source>
</evidence>
<keyword evidence="2" id="KW-1003">Cell membrane</keyword>
<comment type="caution">
    <text evidence="7">The sequence shown here is derived from an EMBL/GenBank/DDBJ whole genome shotgun (WGS) entry which is preliminary data.</text>
</comment>